<gene>
    <name evidence="3" type="ORF">WMN62_01670</name>
</gene>
<feature type="transmembrane region" description="Helical" evidence="2">
    <location>
        <begin position="67"/>
        <end position="90"/>
    </location>
</feature>
<name>A0ABU8Y5Q4_9MICO</name>
<dbReference type="RefSeq" id="WP_340196790.1">
    <property type="nucleotide sequence ID" value="NZ_JBBKAP010000047.1"/>
</dbReference>
<keyword evidence="2" id="KW-0812">Transmembrane</keyword>
<keyword evidence="4" id="KW-1185">Reference proteome</keyword>
<protein>
    <submittedName>
        <fullName evidence="3">Uncharacterized protein</fullName>
    </submittedName>
</protein>
<organism evidence="3 4">
    <name type="scientific">Curtobacterium citreum</name>
    <dbReference type="NCBI Taxonomy" id="2036"/>
    <lineage>
        <taxon>Bacteria</taxon>
        <taxon>Bacillati</taxon>
        <taxon>Actinomycetota</taxon>
        <taxon>Actinomycetes</taxon>
        <taxon>Micrococcales</taxon>
        <taxon>Microbacteriaceae</taxon>
        <taxon>Curtobacterium</taxon>
    </lineage>
</organism>
<keyword evidence="2" id="KW-0472">Membrane</keyword>
<evidence type="ECO:0000256" key="1">
    <source>
        <dbReference type="SAM" id="MobiDB-lite"/>
    </source>
</evidence>
<evidence type="ECO:0000256" key="2">
    <source>
        <dbReference type="SAM" id="Phobius"/>
    </source>
</evidence>
<evidence type="ECO:0000313" key="4">
    <source>
        <dbReference type="Proteomes" id="UP001370299"/>
    </source>
</evidence>
<sequence>MTELAEWETEGAKARPASPDERNRVPAPAALRATTWIGVLLLVAATFVFVGASYLGVREDETEAHALARLVIVVVIGVAVAVVGAVALLLRLVAGALARR</sequence>
<proteinExistence type="predicted"/>
<dbReference type="Proteomes" id="UP001370299">
    <property type="component" value="Unassembled WGS sequence"/>
</dbReference>
<feature type="transmembrane region" description="Helical" evidence="2">
    <location>
        <begin position="33"/>
        <end position="55"/>
    </location>
</feature>
<comment type="caution">
    <text evidence="3">The sequence shown here is derived from an EMBL/GenBank/DDBJ whole genome shotgun (WGS) entry which is preliminary data.</text>
</comment>
<evidence type="ECO:0000313" key="3">
    <source>
        <dbReference type="EMBL" id="MEK0170169.1"/>
    </source>
</evidence>
<feature type="compositionally biased region" description="Basic and acidic residues" evidence="1">
    <location>
        <begin position="10"/>
        <end position="24"/>
    </location>
</feature>
<keyword evidence="2" id="KW-1133">Transmembrane helix</keyword>
<accession>A0ABU8Y5Q4</accession>
<dbReference type="EMBL" id="JBBLYY010000013">
    <property type="protein sequence ID" value="MEK0170169.1"/>
    <property type="molecule type" value="Genomic_DNA"/>
</dbReference>
<feature type="region of interest" description="Disordered" evidence="1">
    <location>
        <begin position="1"/>
        <end position="24"/>
    </location>
</feature>
<reference evidence="3 4" key="1">
    <citation type="submission" date="2024-03" db="EMBL/GenBank/DDBJ databases">
        <title>Whole genomes of four grape xylem sap localized bacterial endophytes.</title>
        <authorList>
            <person name="Kumar G."/>
            <person name="Savka M.A."/>
        </authorList>
    </citation>
    <scope>NUCLEOTIDE SEQUENCE [LARGE SCALE GENOMIC DNA]</scope>
    <source>
        <strain evidence="3 4">RIT_GXS8</strain>
    </source>
</reference>